<dbReference type="Proteomes" id="UP000274131">
    <property type="component" value="Unassembled WGS sequence"/>
</dbReference>
<evidence type="ECO:0000313" key="4">
    <source>
        <dbReference type="EMBL" id="VDD89366.1"/>
    </source>
</evidence>
<evidence type="ECO:0000256" key="2">
    <source>
        <dbReference type="ARBA" id="ARBA00023054"/>
    </source>
</evidence>
<sequence>MIVHDKFRGVFKSLLQPTTCKYCQLPAAFFDNKCVWCAHAERKLGPPVVCSECRLKAAFAKQPLRKDKPLLCRLCRKSKSKSKETSLSEKSSESVKGSPLKRKNDFTDDQKTKASKASVLDEQGFEQIQSEQFFVIQQYKDQILDLKKKCGEKDRTILEREKKIAILNAEIIRIQREEKEKTLLLQKQYQNTVRSLQEQNRDLSRQVRFISPLFFV</sequence>
<proteinExistence type="inferred from homology"/>
<keyword evidence="2" id="KW-0175">Coiled coil</keyword>
<feature type="compositionally biased region" description="Basic and acidic residues" evidence="3">
    <location>
        <begin position="102"/>
        <end position="112"/>
    </location>
</feature>
<reference evidence="6" key="1">
    <citation type="submission" date="2017-02" db="UniProtKB">
        <authorList>
            <consortium name="WormBaseParasite"/>
        </authorList>
    </citation>
    <scope>IDENTIFICATION</scope>
</reference>
<name>A0A0N4V303_ENTVE</name>
<protein>
    <submittedName>
        <fullName evidence="6">FYVE-type domain-containing protein</fullName>
    </submittedName>
</protein>
<dbReference type="PANTHER" id="PTHR46176">
    <property type="entry name" value="LD21662P"/>
    <property type="match status" value="1"/>
</dbReference>
<evidence type="ECO:0000313" key="5">
    <source>
        <dbReference type="Proteomes" id="UP000274131"/>
    </source>
</evidence>
<dbReference type="PANTHER" id="PTHR46176:SF1">
    <property type="entry name" value="LD21662P"/>
    <property type="match status" value="1"/>
</dbReference>
<organism evidence="6">
    <name type="scientific">Enterobius vermicularis</name>
    <name type="common">Human pinworm</name>
    <dbReference type="NCBI Taxonomy" id="51028"/>
    <lineage>
        <taxon>Eukaryota</taxon>
        <taxon>Metazoa</taxon>
        <taxon>Ecdysozoa</taxon>
        <taxon>Nematoda</taxon>
        <taxon>Chromadorea</taxon>
        <taxon>Rhabditida</taxon>
        <taxon>Spirurina</taxon>
        <taxon>Oxyuridomorpha</taxon>
        <taxon>Oxyuroidea</taxon>
        <taxon>Oxyuridae</taxon>
        <taxon>Enterobius</taxon>
    </lineage>
</organism>
<dbReference type="AlphaFoldDB" id="A0A0N4V303"/>
<dbReference type="GO" id="GO:0016607">
    <property type="term" value="C:nuclear speck"/>
    <property type="evidence" value="ECO:0007669"/>
    <property type="project" value="TreeGrafter"/>
</dbReference>
<comment type="similarity">
    <text evidence="1">Belongs to the FAM76 family.</text>
</comment>
<feature type="region of interest" description="Disordered" evidence="3">
    <location>
        <begin position="83"/>
        <end position="112"/>
    </location>
</feature>
<feature type="compositionally biased region" description="Basic and acidic residues" evidence="3">
    <location>
        <begin position="83"/>
        <end position="93"/>
    </location>
</feature>
<dbReference type="STRING" id="51028.A0A0N4V303"/>
<reference evidence="4 5" key="2">
    <citation type="submission" date="2018-10" db="EMBL/GenBank/DDBJ databases">
        <authorList>
            <consortium name="Pathogen Informatics"/>
        </authorList>
    </citation>
    <scope>NUCLEOTIDE SEQUENCE [LARGE SCALE GENOMIC DNA]</scope>
</reference>
<dbReference type="WBParaSite" id="EVEC_0000440901-mRNA-1">
    <property type="protein sequence ID" value="EVEC_0000440901-mRNA-1"/>
    <property type="gene ID" value="EVEC_0000440901"/>
</dbReference>
<evidence type="ECO:0000313" key="6">
    <source>
        <dbReference type="WBParaSite" id="EVEC_0000440901-mRNA-1"/>
    </source>
</evidence>
<evidence type="ECO:0000256" key="1">
    <source>
        <dbReference type="ARBA" id="ARBA00009097"/>
    </source>
</evidence>
<gene>
    <name evidence="4" type="ORF">EVEC_LOCUS4117</name>
</gene>
<dbReference type="EMBL" id="UXUI01007767">
    <property type="protein sequence ID" value="VDD89366.1"/>
    <property type="molecule type" value="Genomic_DNA"/>
</dbReference>
<evidence type="ECO:0000256" key="3">
    <source>
        <dbReference type="SAM" id="MobiDB-lite"/>
    </source>
</evidence>
<accession>A0A0N4V303</accession>
<dbReference type="Pfam" id="PF16046">
    <property type="entry name" value="FAM76"/>
    <property type="match status" value="1"/>
</dbReference>
<dbReference type="OrthoDB" id="3689at2759"/>
<dbReference type="InterPro" id="IPR032017">
    <property type="entry name" value="FAM76"/>
</dbReference>
<keyword evidence="5" id="KW-1185">Reference proteome</keyword>